<protein>
    <recommendedName>
        <fullName evidence="4">DUF2933 domain-containing protein</fullName>
    </recommendedName>
</protein>
<dbReference type="Pfam" id="PF11666">
    <property type="entry name" value="DUF2933"/>
    <property type="match status" value="1"/>
</dbReference>
<accession>A0A1F8FC39</accession>
<gene>
    <name evidence="2" type="ORF">A3J46_01930</name>
</gene>
<feature type="transmembrane region" description="Helical" evidence="1">
    <location>
        <begin position="24"/>
        <end position="42"/>
    </location>
</feature>
<evidence type="ECO:0000313" key="2">
    <source>
        <dbReference type="EMBL" id="OGN10761.1"/>
    </source>
</evidence>
<organism evidence="2 3">
    <name type="scientific">Candidatus Yanofskybacteria bacterium RIFCSPHIGHO2_02_FULL_41_11</name>
    <dbReference type="NCBI Taxonomy" id="1802675"/>
    <lineage>
        <taxon>Bacteria</taxon>
        <taxon>Candidatus Yanofskyibacteriota</taxon>
    </lineage>
</organism>
<dbReference type="EMBL" id="MGJP01000002">
    <property type="protein sequence ID" value="OGN10761.1"/>
    <property type="molecule type" value="Genomic_DNA"/>
</dbReference>
<name>A0A1F8FC39_9BACT</name>
<comment type="caution">
    <text evidence="2">The sequence shown here is derived from an EMBL/GenBank/DDBJ whole genome shotgun (WGS) entry which is preliminary data.</text>
</comment>
<dbReference type="AlphaFoldDB" id="A0A1F8FC39"/>
<sequence>MLVGIGLAIFVAYRFLPNLASYSWALVALICPISMIFMMKGMGHDHGDARKVFVCPECGLSYDNPDLAKNCAKWCKENNSRNSEITKYSINKNENSCH</sequence>
<evidence type="ECO:0008006" key="4">
    <source>
        <dbReference type="Google" id="ProtNLM"/>
    </source>
</evidence>
<reference evidence="2 3" key="1">
    <citation type="journal article" date="2016" name="Nat. Commun.">
        <title>Thousands of microbial genomes shed light on interconnected biogeochemical processes in an aquifer system.</title>
        <authorList>
            <person name="Anantharaman K."/>
            <person name="Brown C.T."/>
            <person name="Hug L.A."/>
            <person name="Sharon I."/>
            <person name="Castelle C.J."/>
            <person name="Probst A.J."/>
            <person name="Thomas B.C."/>
            <person name="Singh A."/>
            <person name="Wilkins M.J."/>
            <person name="Karaoz U."/>
            <person name="Brodie E.L."/>
            <person name="Williams K.H."/>
            <person name="Hubbard S.S."/>
            <person name="Banfield J.F."/>
        </authorList>
    </citation>
    <scope>NUCLEOTIDE SEQUENCE [LARGE SCALE GENOMIC DNA]</scope>
</reference>
<evidence type="ECO:0000256" key="1">
    <source>
        <dbReference type="SAM" id="Phobius"/>
    </source>
</evidence>
<keyword evidence="1" id="KW-0472">Membrane</keyword>
<keyword evidence="1" id="KW-0812">Transmembrane</keyword>
<evidence type="ECO:0000313" key="3">
    <source>
        <dbReference type="Proteomes" id="UP000177167"/>
    </source>
</evidence>
<proteinExistence type="predicted"/>
<dbReference type="Proteomes" id="UP000177167">
    <property type="component" value="Unassembled WGS sequence"/>
</dbReference>
<dbReference type="InterPro" id="IPR021682">
    <property type="entry name" value="DUF2933"/>
</dbReference>
<keyword evidence="1" id="KW-1133">Transmembrane helix</keyword>